<reference evidence="1" key="1">
    <citation type="submission" date="2023-10" db="EMBL/GenBank/DDBJ databases">
        <title>Genome assembly of Pristionchus species.</title>
        <authorList>
            <person name="Yoshida K."/>
            <person name="Sommer R.J."/>
        </authorList>
    </citation>
    <scope>NUCLEOTIDE SEQUENCE</scope>
    <source>
        <strain evidence="1">RS5133</strain>
    </source>
</reference>
<organism evidence="1 2">
    <name type="scientific">Pristionchus fissidentatus</name>
    <dbReference type="NCBI Taxonomy" id="1538716"/>
    <lineage>
        <taxon>Eukaryota</taxon>
        <taxon>Metazoa</taxon>
        <taxon>Ecdysozoa</taxon>
        <taxon>Nematoda</taxon>
        <taxon>Chromadorea</taxon>
        <taxon>Rhabditida</taxon>
        <taxon>Rhabditina</taxon>
        <taxon>Diplogasteromorpha</taxon>
        <taxon>Diplogasteroidea</taxon>
        <taxon>Neodiplogasteridae</taxon>
        <taxon>Pristionchus</taxon>
    </lineage>
</organism>
<comment type="caution">
    <text evidence="1">The sequence shown here is derived from an EMBL/GenBank/DDBJ whole genome shotgun (WGS) entry which is preliminary data.</text>
</comment>
<dbReference type="EMBL" id="BTSY01000001">
    <property type="protein sequence ID" value="GMT11709.1"/>
    <property type="molecule type" value="Genomic_DNA"/>
</dbReference>
<sequence length="70" mass="7653">AGQSGRLHCTRAHFPIYYKVSGNKGNSAENQLSIMLGSNTAALRTCQHCSRKFHSRCDLGAHMKSVSMSL</sequence>
<evidence type="ECO:0000313" key="1">
    <source>
        <dbReference type="EMBL" id="GMT11709.1"/>
    </source>
</evidence>
<feature type="non-terminal residue" evidence="1">
    <location>
        <position position="1"/>
    </location>
</feature>
<protein>
    <recommendedName>
        <fullName evidence="3">C2H2-type domain-containing protein</fullName>
    </recommendedName>
</protein>
<accession>A0AAV5V181</accession>
<dbReference type="AlphaFoldDB" id="A0AAV5V181"/>
<keyword evidence="2" id="KW-1185">Reference proteome</keyword>
<name>A0AAV5V181_9BILA</name>
<proteinExistence type="predicted"/>
<dbReference type="Proteomes" id="UP001432322">
    <property type="component" value="Unassembled WGS sequence"/>
</dbReference>
<gene>
    <name evidence="1" type="ORF">PFISCL1PPCAC_3006</name>
</gene>
<evidence type="ECO:0000313" key="2">
    <source>
        <dbReference type="Proteomes" id="UP001432322"/>
    </source>
</evidence>
<evidence type="ECO:0008006" key="3">
    <source>
        <dbReference type="Google" id="ProtNLM"/>
    </source>
</evidence>